<dbReference type="InterPro" id="IPR058781">
    <property type="entry name" value="HH_AprE-like"/>
</dbReference>
<feature type="domain" description="AprE-like beta-barrel" evidence="12">
    <location>
        <begin position="320"/>
        <end position="410"/>
    </location>
</feature>
<evidence type="ECO:0000256" key="5">
    <source>
        <dbReference type="ARBA" id="ARBA00022519"/>
    </source>
</evidence>
<keyword evidence="8" id="KW-0472">Membrane</keyword>
<feature type="domain" description="AprE-like long alpha-helical hairpin" evidence="11">
    <location>
        <begin position="95"/>
        <end position="278"/>
    </location>
</feature>
<dbReference type="Pfam" id="PF25994">
    <property type="entry name" value="HH_AprE"/>
    <property type="match status" value="1"/>
</dbReference>
<evidence type="ECO:0000313" key="13">
    <source>
        <dbReference type="EMBL" id="SNX68203.1"/>
    </source>
</evidence>
<keyword evidence="10" id="KW-0175">Coiled coil</keyword>
<dbReference type="OrthoDB" id="9810980at2"/>
<comment type="similarity">
    <text evidence="2 9">Belongs to the membrane fusion protein (MFP) (TC 8.A.1) family.</text>
</comment>
<dbReference type="GO" id="GO:0005886">
    <property type="term" value="C:plasma membrane"/>
    <property type="evidence" value="ECO:0007669"/>
    <property type="project" value="UniProtKB-SubCell"/>
</dbReference>
<keyword evidence="7" id="KW-1133">Transmembrane helix</keyword>
<feature type="coiled-coil region" evidence="10">
    <location>
        <begin position="149"/>
        <end position="183"/>
    </location>
</feature>
<keyword evidence="6" id="KW-0812">Transmembrane</keyword>
<evidence type="ECO:0000256" key="1">
    <source>
        <dbReference type="ARBA" id="ARBA00004377"/>
    </source>
</evidence>
<gene>
    <name evidence="13" type="ORF">SAMN05878503_1026</name>
</gene>
<evidence type="ECO:0000256" key="8">
    <source>
        <dbReference type="ARBA" id="ARBA00023136"/>
    </source>
</evidence>
<dbReference type="Pfam" id="PF26002">
    <property type="entry name" value="Beta-barrel_AprE"/>
    <property type="match status" value="1"/>
</dbReference>
<organism evidence="13 14">
    <name type="scientific">Cereibacter ovatus</name>
    <dbReference type="NCBI Taxonomy" id="439529"/>
    <lineage>
        <taxon>Bacteria</taxon>
        <taxon>Pseudomonadati</taxon>
        <taxon>Pseudomonadota</taxon>
        <taxon>Alphaproteobacteria</taxon>
        <taxon>Rhodobacterales</taxon>
        <taxon>Paracoccaceae</taxon>
        <taxon>Cereibacter</taxon>
    </lineage>
</organism>
<reference evidence="14" key="1">
    <citation type="submission" date="2017-08" db="EMBL/GenBank/DDBJ databases">
        <authorList>
            <person name="Varghese N."/>
            <person name="Submissions S."/>
        </authorList>
    </citation>
    <scope>NUCLEOTIDE SEQUENCE [LARGE SCALE GENOMIC DNA]</scope>
    <source>
        <strain evidence="14">JA234</strain>
    </source>
</reference>
<evidence type="ECO:0000259" key="11">
    <source>
        <dbReference type="Pfam" id="PF25994"/>
    </source>
</evidence>
<protein>
    <recommendedName>
        <fullName evidence="9">Membrane fusion protein (MFP) family protein</fullName>
    </recommendedName>
</protein>
<sequence length="433" mass="47298">MSAATDWGETAPPRYGPVFRTALILILSLSVTLGGWGSYARLDGAVITQGVVLAESRRKTVENLEGGILERLLVRPGDRVAAGQPVAQLATVQERERLSQLGSERAALRFDIWRLEAESAGGERLDPASAPWPDVKRISSQTRLFQTRVRAHRDRIGSLQREIEQLQAQVAANEAQARATTIQLESWQAERSDSLTLVERGAAPRQKLVELDRNIAVLTGSRDQFLALAEAAQADAARARMDIAAAEQMRLAEVAEERAAAERALPGIEAQIRATEDVLLRRTLRAPQDGLVVEVPTVTPGAVIGSGTPVMEIVPDSDLLVIQIRLPPESIDTVQQERPARVRLTAYRRAMAPVLDATVTFVSPDLVEDPRDGSTYFDARVTLDPDGLAAQPSWVRLSAGMPVEVSISTGERRAGDYLLEPILRHLRHALDEP</sequence>
<evidence type="ECO:0000256" key="6">
    <source>
        <dbReference type="ARBA" id="ARBA00022692"/>
    </source>
</evidence>
<comment type="subcellular location">
    <subcellularLocation>
        <location evidence="1 9">Cell inner membrane</location>
        <topology evidence="1 9">Single-pass membrane protein</topology>
    </subcellularLocation>
</comment>
<proteinExistence type="inferred from homology"/>
<dbReference type="PANTHER" id="PTHR30386:SF17">
    <property type="entry name" value="ALKALINE PROTEASE SECRETION PROTEIN APRE"/>
    <property type="match status" value="1"/>
</dbReference>
<dbReference type="Proteomes" id="UP000219467">
    <property type="component" value="Unassembled WGS sequence"/>
</dbReference>
<keyword evidence="14" id="KW-1185">Reference proteome</keyword>
<evidence type="ECO:0000256" key="2">
    <source>
        <dbReference type="ARBA" id="ARBA00009477"/>
    </source>
</evidence>
<dbReference type="InterPro" id="IPR058982">
    <property type="entry name" value="Beta-barrel_AprE"/>
</dbReference>
<dbReference type="InterPro" id="IPR050739">
    <property type="entry name" value="MFP"/>
</dbReference>
<dbReference type="NCBIfam" id="TIGR01843">
    <property type="entry name" value="type_I_hlyD"/>
    <property type="match status" value="1"/>
</dbReference>
<evidence type="ECO:0000256" key="9">
    <source>
        <dbReference type="RuleBase" id="RU365093"/>
    </source>
</evidence>
<evidence type="ECO:0000259" key="12">
    <source>
        <dbReference type="Pfam" id="PF26002"/>
    </source>
</evidence>
<dbReference type="PANTHER" id="PTHR30386">
    <property type="entry name" value="MEMBRANE FUSION SUBUNIT OF EMRAB-TOLC MULTIDRUG EFFLUX PUMP"/>
    <property type="match status" value="1"/>
</dbReference>
<dbReference type="Gene3D" id="2.40.30.170">
    <property type="match status" value="1"/>
</dbReference>
<evidence type="ECO:0000256" key="3">
    <source>
        <dbReference type="ARBA" id="ARBA00022448"/>
    </source>
</evidence>
<accession>A0A285CMG3</accession>
<keyword evidence="5 9" id="KW-0997">Cell inner membrane</keyword>
<evidence type="ECO:0000256" key="7">
    <source>
        <dbReference type="ARBA" id="ARBA00022989"/>
    </source>
</evidence>
<keyword evidence="4 9" id="KW-1003">Cell membrane</keyword>
<evidence type="ECO:0000256" key="10">
    <source>
        <dbReference type="SAM" id="Coils"/>
    </source>
</evidence>
<feature type="coiled-coil region" evidence="10">
    <location>
        <begin position="229"/>
        <end position="271"/>
    </location>
</feature>
<evidence type="ECO:0000313" key="14">
    <source>
        <dbReference type="Proteomes" id="UP000219467"/>
    </source>
</evidence>
<keyword evidence="3 9" id="KW-0813">Transport</keyword>
<name>A0A285CMG3_9RHOB</name>
<dbReference type="InterPro" id="IPR010129">
    <property type="entry name" value="T1SS_HlyD"/>
</dbReference>
<dbReference type="EMBL" id="OAOQ01000002">
    <property type="protein sequence ID" value="SNX68203.1"/>
    <property type="molecule type" value="Genomic_DNA"/>
</dbReference>
<dbReference type="RefSeq" id="WP_097029059.1">
    <property type="nucleotide sequence ID" value="NZ_OAOQ01000002.1"/>
</dbReference>
<dbReference type="PRINTS" id="PR01490">
    <property type="entry name" value="RTXTOXIND"/>
</dbReference>
<evidence type="ECO:0000256" key="4">
    <source>
        <dbReference type="ARBA" id="ARBA00022475"/>
    </source>
</evidence>
<dbReference type="AlphaFoldDB" id="A0A285CMG3"/>
<dbReference type="GO" id="GO:0015031">
    <property type="term" value="P:protein transport"/>
    <property type="evidence" value="ECO:0007669"/>
    <property type="project" value="InterPro"/>
</dbReference>